<evidence type="ECO:0000313" key="2">
    <source>
        <dbReference type="Proteomes" id="UP000240206"/>
    </source>
</evidence>
<protein>
    <recommendedName>
        <fullName evidence="3">Tetratricopeptide repeat protein</fullName>
    </recommendedName>
</protein>
<dbReference type="InterPro" id="IPR011990">
    <property type="entry name" value="TPR-like_helical_dom_sf"/>
</dbReference>
<dbReference type="SUPFAM" id="SSF48452">
    <property type="entry name" value="TPR-like"/>
    <property type="match status" value="1"/>
</dbReference>
<dbReference type="Gene3D" id="1.25.40.10">
    <property type="entry name" value="Tetratricopeptide repeat domain"/>
    <property type="match status" value="1"/>
</dbReference>
<dbReference type="Proteomes" id="UP000240206">
    <property type="component" value="Unassembled WGS sequence"/>
</dbReference>
<dbReference type="RefSeq" id="WP_106500271.1">
    <property type="nucleotide sequence ID" value="NZ_PXVC01000040.1"/>
</dbReference>
<name>A0A2P7EDF3_9SYNE</name>
<dbReference type="AlphaFoldDB" id="A0A2P7EDF3"/>
<evidence type="ECO:0008006" key="3">
    <source>
        <dbReference type="Google" id="ProtNLM"/>
    </source>
</evidence>
<evidence type="ECO:0000313" key="1">
    <source>
        <dbReference type="EMBL" id="PSI01258.1"/>
    </source>
</evidence>
<proteinExistence type="predicted"/>
<gene>
    <name evidence="1" type="ORF">C7K08_08810</name>
</gene>
<dbReference type="EMBL" id="PXVC01000040">
    <property type="protein sequence ID" value="PSI01258.1"/>
    <property type="molecule type" value="Genomic_DNA"/>
</dbReference>
<comment type="caution">
    <text evidence="1">The sequence shown here is derived from an EMBL/GenBank/DDBJ whole genome shotgun (WGS) entry which is preliminary data.</text>
</comment>
<accession>A0A2P7EDF3</accession>
<organism evidence="1 2">
    <name type="scientific">Synechococcus lacustris str. Tous</name>
    <dbReference type="NCBI Taxonomy" id="1910958"/>
    <lineage>
        <taxon>Bacteria</taxon>
        <taxon>Bacillati</taxon>
        <taxon>Cyanobacteriota</taxon>
        <taxon>Cyanophyceae</taxon>
        <taxon>Synechococcales</taxon>
        <taxon>Synechococcaceae</taxon>
        <taxon>Synechococcus</taxon>
    </lineage>
</organism>
<reference evidence="2" key="1">
    <citation type="submission" date="2018-03" db="EMBL/GenBank/DDBJ databases">
        <title>Ecological and genomic features of two cosmopolitan and abundant freshwater picocyanobacteria.</title>
        <authorList>
            <person name="Cabello-Yeves P.J."/>
            <person name="Picazo A."/>
            <person name="Camacho A."/>
            <person name="Callieri C."/>
            <person name="Rosselli R."/>
            <person name="Roda-Garcia J."/>
            <person name="Coutinho F.H."/>
            <person name="Rodriguez-Valera F."/>
        </authorList>
    </citation>
    <scope>NUCLEOTIDE SEQUENCE [LARGE SCALE GENOMIC DNA]</scope>
    <source>
        <strain evidence="2">Tous</strain>
    </source>
</reference>
<sequence>MQPQTKAHLLLELLVEGGWTAQQLTATSNSDGELLQACLGEVIGLREAGDAELSLQLIDQALALGLTSPWFQDNRARALLALGQRQEALGLWVQLSREPDHLVAASAVAMLMENADSAAEQGPPLGEASLVTFGSLTTEAPPEAPADELRTDQQLQALKEVIRLREEGQLEASLELIDAALAAGETDPWWLDNKARVLVELNNYVEALLLWEQLSAAAHGDAWLGQVAQEMAALQGQTLLAPLLSLCEQNGWQPQYLGTDDQPLLRQLLQELSASRELGEAELSLALVSKARDLGFESPWINDNEARALVNLQREAEAVALWRNLQLSNDATLATMAAEMLVKYGPKVERRERLQQAEQLLEQGDAAAAEALLLTALLQDPDHHGYRQLLQRALAAQLGVDYGGQLGPEIRERELRLEGHARLLALVERRLGLIGVSD</sequence>
<keyword evidence="2" id="KW-1185">Reference proteome</keyword>